<dbReference type="EMBL" id="CP000724">
    <property type="protein sequence ID" value="ABR49189.1"/>
    <property type="molecule type" value="Genomic_DNA"/>
</dbReference>
<evidence type="ECO:0000256" key="9">
    <source>
        <dbReference type="ARBA" id="ARBA00076414"/>
    </source>
</evidence>
<evidence type="ECO:0000313" key="14">
    <source>
        <dbReference type="Proteomes" id="UP000001572"/>
    </source>
</evidence>
<keyword evidence="4 10" id="KW-0963">Cytoplasm</keyword>
<evidence type="ECO:0000256" key="5">
    <source>
        <dbReference type="ARBA" id="ARBA00023016"/>
    </source>
</evidence>
<dbReference type="GO" id="GO:0005737">
    <property type="term" value="C:cytoplasm"/>
    <property type="evidence" value="ECO:0007669"/>
    <property type="project" value="UniProtKB-SubCell"/>
</dbReference>
<dbReference type="Pfam" id="PF01025">
    <property type="entry name" value="GrpE"/>
    <property type="match status" value="1"/>
</dbReference>
<dbReference type="InterPro" id="IPR000740">
    <property type="entry name" value="GrpE"/>
</dbReference>
<sequence>MNHEEKEMKDQDTTASAETEVRETAESDLEAVLDEMKEETENAQEESVESVAGLKTKLEAKQKESEDYLNRLQRLQADFANHKKRVEKEKNDIYLYANEKLALSLLDSVNNLEKALACDVDGEQNKGLCDGMELVLKQLKDSLEKHGVVEIEALGKPFDMNLHHAIMKEESDAPTDEIIEVFQKGYMIHSKVLRPAMVKVAQ</sequence>
<dbReference type="GO" id="GO:0042803">
    <property type="term" value="F:protein homodimerization activity"/>
    <property type="evidence" value="ECO:0007669"/>
    <property type="project" value="InterPro"/>
</dbReference>
<evidence type="ECO:0000256" key="10">
    <source>
        <dbReference type="HAMAP-Rule" id="MF_01151"/>
    </source>
</evidence>
<evidence type="ECO:0000256" key="4">
    <source>
        <dbReference type="ARBA" id="ARBA00022490"/>
    </source>
</evidence>
<dbReference type="SUPFAM" id="SSF51064">
    <property type="entry name" value="Head domain of nucleotide exchange factor GrpE"/>
    <property type="match status" value="1"/>
</dbReference>
<dbReference type="GO" id="GO:0000774">
    <property type="term" value="F:adenyl-nucleotide exchange factor activity"/>
    <property type="evidence" value="ECO:0007669"/>
    <property type="project" value="InterPro"/>
</dbReference>
<dbReference type="GO" id="GO:0051087">
    <property type="term" value="F:protein-folding chaperone binding"/>
    <property type="evidence" value="ECO:0007669"/>
    <property type="project" value="InterPro"/>
</dbReference>
<gene>
    <name evidence="10" type="primary">grpE</name>
    <name evidence="13" type="ordered locus">Amet_3049</name>
</gene>
<keyword evidence="6 10" id="KW-0143">Chaperone</keyword>
<evidence type="ECO:0000256" key="7">
    <source>
        <dbReference type="ARBA" id="ARBA00053401"/>
    </source>
</evidence>
<evidence type="ECO:0000256" key="1">
    <source>
        <dbReference type="ARBA" id="ARBA00004496"/>
    </source>
</evidence>
<comment type="subunit">
    <text evidence="3 10">Homodimer.</text>
</comment>
<dbReference type="Proteomes" id="UP000001572">
    <property type="component" value="Chromosome"/>
</dbReference>
<dbReference type="STRING" id="293826.Amet_3049"/>
<name>A6TSM1_ALKMQ</name>
<dbReference type="HOGENOM" id="CLU_057217_5_2_9"/>
<dbReference type="PANTHER" id="PTHR21237">
    <property type="entry name" value="GRPE PROTEIN"/>
    <property type="match status" value="1"/>
</dbReference>
<evidence type="ECO:0000256" key="12">
    <source>
        <dbReference type="SAM" id="MobiDB-lite"/>
    </source>
</evidence>
<accession>A6TSM1</accession>
<comment type="subcellular location">
    <subcellularLocation>
        <location evidence="1 10">Cytoplasm</location>
    </subcellularLocation>
</comment>
<feature type="region of interest" description="Disordered" evidence="12">
    <location>
        <begin position="1"/>
        <end position="54"/>
    </location>
</feature>
<evidence type="ECO:0000256" key="2">
    <source>
        <dbReference type="ARBA" id="ARBA00009054"/>
    </source>
</evidence>
<evidence type="ECO:0000256" key="6">
    <source>
        <dbReference type="ARBA" id="ARBA00023186"/>
    </source>
</evidence>
<dbReference type="Gene3D" id="2.30.22.10">
    <property type="entry name" value="Head domain of nucleotide exchange factor GrpE"/>
    <property type="match status" value="1"/>
</dbReference>
<dbReference type="PRINTS" id="PR00773">
    <property type="entry name" value="GRPEPROTEIN"/>
</dbReference>
<dbReference type="FunFam" id="2.30.22.10:FF:000001">
    <property type="entry name" value="Protein GrpE"/>
    <property type="match status" value="1"/>
</dbReference>
<dbReference type="eggNOG" id="COG0576">
    <property type="taxonomic scope" value="Bacteria"/>
</dbReference>
<dbReference type="GO" id="GO:0006457">
    <property type="term" value="P:protein folding"/>
    <property type="evidence" value="ECO:0007669"/>
    <property type="project" value="InterPro"/>
</dbReference>
<evidence type="ECO:0000256" key="8">
    <source>
        <dbReference type="ARBA" id="ARBA00072274"/>
    </source>
</evidence>
<dbReference type="KEGG" id="amt:Amet_3049"/>
<dbReference type="InterPro" id="IPR009012">
    <property type="entry name" value="GrpE_head"/>
</dbReference>
<comment type="similarity">
    <text evidence="2 10 11">Belongs to the GrpE family.</text>
</comment>
<dbReference type="GO" id="GO:0051082">
    <property type="term" value="F:unfolded protein binding"/>
    <property type="evidence" value="ECO:0007669"/>
    <property type="project" value="TreeGrafter"/>
</dbReference>
<reference evidence="14" key="1">
    <citation type="journal article" date="2016" name="Genome Announc.">
        <title>Complete genome sequence of Alkaliphilus metalliredigens strain QYMF, an alkaliphilic and metal-reducing bacterium isolated from borax-contaminated leachate ponds.</title>
        <authorList>
            <person name="Hwang C."/>
            <person name="Copeland A."/>
            <person name="Lucas S."/>
            <person name="Lapidus A."/>
            <person name="Barry K."/>
            <person name="Detter J.C."/>
            <person name="Glavina Del Rio T."/>
            <person name="Hammon N."/>
            <person name="Israni S."/>
            <person name="Dalin E."/>
            <person name="Tice H."/>
            <person name="Pitluck S."/>
            <person name="Chertkov O."/>
            <person name="Brettin T."/>
            <person name="Bruce D."/>
            <person name="Han C."/>
            <person name="Schmutz J."/>
            <person name="Larimer F."/>
            <person name="Land M.L."/>
            <person name="Hauser L."/>
            <person name="Kyrpides N."/>
            <person name="Mikhailova N."/>
            <person name="Ye Q."/>
            <person name="Zhou J."/>
            <person name="Richardson P."/>
            <person name="Fields M.W."/>
        </authorList>
    </citation>
    <scope>NUCLEOTIDE SEQUENCE [LARGE SCALE GENOMIC DNA]</scope>
    <source>
        <strain evidence="14">QYMF</strain>
    </source>
</reference>
<feature type="compositionally biased region" description="Acidic residues" evidence="12">
    <location>
        <begin position="26"/>
        <end position="48"/>
    </location>
</feature>
<proteinExistence type="inferred from homology"/>
<dbReference type="HAMAP" id="MF_01151">
    <property type="entry name" value="GrpE"/>
    <property type="match status" value="1"/>
</dbReference>
<comment type="function">
    <text evidence="7 10">Participates actively in the response to hyperosmotic and heat shock by preventing the aggregation of stress-denatured proteins, in association with DnaK and GrpE. It is the nucleotide exchange factor for DnaK and may function as a thermosensor. Unfolded proteins bind initially to DnaJ; upon interaction with the DnaJ-bound protein, DnaK hydrolyzes its bound ATP, resulting in the formation of a stable complex. GrpE releases ADP from DnaK; ATP binding to DnaK triggers the release of the substrate protein, thus completing the reaction cycle. Several rounds of ATP-dependent interactions between DnaJ, DnaK and GrpE are required for fully efficient folding.</text>
</comment>
<dbReference type="CDD" id="cd00446">
    <property type="entry name" value="GrpE"/>
    <property type="match status" value="1"/>
</dbReference>
<dbReference type="PANTHER" id="PTHR21237:SF23">
    <property type="entry name" value="GRPE PROTEIN HOMOLOG, MITOCHONDRIAL"/>
    <property type="match status" value="1"/>
</dbReference>
<evidence type="ECO:0000256" key="3">
    <source>
        <dbReference type="ARBA" id="ARBA00011738"/>
    </source>
</evidence>
<dbReference type="NCBIfam" id="NF010738">
    <property type="entry name" value="PRK14140.1"/>
    <property type="match status" value="1"/>
</dbReference>
<keyword evidence="14" id="KW-1185">Reference proteome</keyword>
<keyword evidence="5 10" id="KW-0346">Stress response</keyword>
<dbReference type="Gene3D" id="3.90.20.20">
    <property type="match status" value="1"/>
</dbReference>
<dbReference type="AlphaFoldDB" id="A6TSM1"/>
<dbReference type="SUPFAM" id="SSF58014">
    <property type="entry name" value="Coiled-coil domain of nucleotide exchange factor GrpE"/>
    <property type="match status" value="1"/>
</dbReference>
<dbReference type="InterPro" id="IPR013805">
    <property type="entry name" value="GrpE_CC"/>
</dbReference>
<protein>
    <recommendedName>
        <fullName evidence="8 10">Protein GrpE</fullName>
    </recommendedName>
    <alternativeName>
        <fullName evidence="9 10">HSP-70 cofactor</fullName>
    </alternativeName>
</protein>
<evidence type="ECO:0000313" key="13">
    <source>
        <dbReference type="EMBL" id="ABR49189.1"/>
    </source>
</evidence>
<feature type="compositionally biased region" description="Basic and acidic residues" evidence="12">
    <location>
        <begin position="1"/>
        <end position="12"/>
    </location>
</feature>
<dbReference type="RefSeq" id="WP_012064155.1">
    <property type="nucleotide sequence ID" value="NC_009633.1"/>
</dbReference>
<evidence type="ECO:0000256" key="11">
    <source>
        <dbReference type="RuleBase" id="RU004478"/>
    </source>
</evidence>
<organism evidence="13 14">
    <name type="scientific">Alkaliphilus metalliredigens (strain QYMF)</name>
    <dbReference type="NCBI Taxonomy" id="293826"/>
    <lineage>
        <taxon>Bacteria</taxon>
        <taxon>Bacillati</taxon>
        <taxon>Bacillota</taxon>
        <taxon>Clostridia</taxon>
        <taxon>Peptostreptococcales</taxon>
        <taxon>Natronincolaceae</taxon>
        <taxon>Alkaliphilus</taxon>
    </lineage>
</organism>